<dbReference type="RefSeq" id="WP_015281603.1">
    <property type="nucleotide sequence ID" value="NC_019940.1"/>
</dbReference>
<keyword evidence="5 10" id="KW-0548">Nucleotidyltransferase</keyword>
<evidence type="ECO:0000259" key="12">
    <source>
        <dbReference type="Pfam" id="PF04552"/>
    </source>
</evidence>
<name>L0GZU8_9GAMM</name>
<dbReference type="PROSITE" id="PS00718">
    <property type="entry name" value="SIGMA54_2"/>
    <property type="match status" value="1"/>
</dbReference>
<dbReference type="KEGG" id="tmb:Thimo_2761"/>
<dbReference type="GO" id="GO:0003677">
    <property type="term" value="F:DNA binding"/>
    <property type="evidence" value="ECO:0007669"/>
    <property type="project" value="UniProtKB-KW"/>
</dbReference>
<evidence type="ECO:0000313" key="14">
    <source>
        <dbReference type="EMBL" id="AGA91471.1"/>
    </source>
</evidence>
<dbReference type="STRING" id="765912.Thimo_2761"/>
<dbReference type="EMBL" id="CP003051">
    <property type="protein sequence ID" value="AGA91471.1"/>
    <property type="molecule type" value="Genomic_DNA"/>
</dbReference>
<dbReference type="GO" id="GO:0000428">
    <property type="term" value="C:DNA-directed RNA polymerase complex"/>
    <property type="evidence" value="ECO:0007669"/>
    <property type="project" value="UniProtKB-KW"/>
</dbReference>
<gene>
    <name evidence="14" type="ORF">Thimo_2761</name>
</gene>
<dbReference type="NCBIfam" id="NF004595">
    <property type="entry name" value="PRK05932.1-2"/>
    <property type="match status" value="1"/>
</dbReference>
<dbReference type="HOGENOM" id="CLU_020569_0_1_6"/>
<evidence type="ECO:0000256" key="9">
    <source>
        <dbReference type="ARBA" id="ARBA00023163"/>
    </source>
</evidence>
<dbReference type="OrthoDB" id="9814402at2"/>
<dbReference type="PANTHER" id="PTHR32248">
    <property type="entry name" value="RNA POLYMERASE SIGMA-54 FACTOR"/>
    <property type="match status" value="1"/>
</dbReference>
<organism evidence="14 15">
    <name type="scientific">Thioflavicoccus mobilis 8321</name>
    <dbReference type="NCBI Taxonomy" id="765912"/>
    <lineage>
        <taxon>Bacteria</taxon>
        <taxon>Pseudomonadati</taxon>
        <taxon>Pseudomonadota</taxon>
        <taxon>Gammaproteobacteria</taxon>
        <taxon>Chromatiales</taxon>
        <taxon>Chromatiaceae</taxon>
        <taxon>Thioflavicoccus</taxon>
    </lineage>
</organism>
<dbReference type="Pfam" id="PF04963">
    <property type="entry name" value="Sigma54_CBD"/>
    <property type="match status" value="1"/>
</dbReference>
<evidence type="ECO:0000256" key="1">
    <source>
        <dbReference type="ARBA" id="ARBA00008798"/>
    </source>
</evidence>
<dbReference type="PROSITE" id="PS50044">
    <property type="entry name" value="SIGMA54_3"/>
    <property type="match status" value="1"/>
</dbReference>
<dbReference type="PANTHER" id="PTHR32248:SF4">
    <property type="entry name" value="RNA POLYMERASE SIGMA-54 FACTOR"/>
    <property type="match status" value="1"/>
</dbReference>
<reference evidence="14 15" key="1">
    <citation type="submission" date="2011-09" db="EMBL/GenBank/DDBJ databases">
        <title>Complete sequence of chromosome of Thioflavicoccus mobilis 8321.</title>
        <authorList>
            <consortium name="US DOE Joint Genome Institute"/>
            <person name="Lucas S."/>
            <person name="Han J."/>
            <person name="Lapidus A."/>
            <person name="Cheng J.-F."/>
            <person name="Goodwin L."/>
            <person name="Pitluck S."/>
            <person name="Peters L."/>
            <person name="Ovchinnikova G."/>
            <person name="Lu M."/>
            <person name="Detter J.C."/>
            <person name="Han C."/>
            <person name="Tapia R."/>
            <person name="Land M."/>
            <person name="Hauser L."/>
            <person name="Kyrpides N."/>
            <person name="Ivanova N."/>
            <person name="Pagani I."/>
            <person name="Vogl K."/>
            <person name="Liu Z."/>
            <person name="Imhoff J."/>
            <person name="Thiel V."/>
            <person name="Frigaard N.-U."/>
            <person name="Bryant D."/>
            <person name="Woyke T."/>
        </authorList>
    </citation>
    <scope>NUCLEOTIDE SEQUENCE [LARGE SCALE GENOMIC DNA]</scope>
    <source>
        <strain evidence="14 15">8321</strain>
    </source>
</reference>
<dbReference type="AlphaFoldDB" id="L0GZU8"/>
<keyword evidence="3 10" id="KW-0240">DNA-directed RNA polymerase</keyword>
<keyword evidence="4 10" id="KW-0808">Transferase</keyword>
<dbReference type="Gene3D" id="1.10.10.1330">
    <property type="entry name" value="RNA polymerase sigma-54 factor, core-binding domain"/>
    <property type="match status" value="1"/>
</dbReference>
<dbReference type="InterPro" id="IPR000394">
    <property type="entry name" value="RNA_pol_sigma_54"/>
</dbReference>
<feature type="domain" description="RNA polymerase sigma factor 54 DNA-binding" evidence="12">
    <location>
        <begin position="333"/>
        <end position="489"/>
    </location>
</feature>
<evidence type="ECO:0000256" key="10">
    <source>
        <dbReference type="PIRNR" id="PIRNR000774"/>
    </source>
</evidence>
<evidence type="ECO:0000256" key="6">
    <source>
        <dbReference type="ARBA" id="ARBA00023015"/>
    </source>
</evidence>
<proteinExistence type="inferred from homology"/>
<evidence type="ECO:0000256" key="8">
    <source>
        <dbReference type="ARBA" id="ARBA00023125"/>
    </source>
</evidence>
<dbReference type="Gene3D" id="1.10.10.60">
    <property type="entry name" value="Homeodomain-like"/>
    <property type="match status" value="1"/>
</dbReference>
<dbReference type="Proteomes" id="UP000010816">
    <property type="component" value="Chromosome"/>
</dbReference>
<dbReference type="PRINTS" id="PR00045">
    <property type="entry name" value="SIGMA54FCT"/>
</dbReference>
<accession>L0GZU8</accession>
<evidence type="ECO:0000313" key="15">
    <source>
        <dbReference type="Proteomes" id="UP000010816"/>
    </source>
</evidence>
<dbReference type="GO" id="GO:0006352">
    <property type="term" value="P:DNA-templated transcription initiation"/>
    <property type="evidence" value="ECO:0007669"/>
    <property type="project" value="InterPro"/>
</dbReference>
<comment type="function">
    <text evidence="10">Sigma factors are initiation factors that promote the attachment of RNA polymerase to specific initiation sites and are then released.</text>
</comment>
<keyword evidence="15" id="KW-1185">Reference proteome</keyword>
<evidence type="ECO:0000256" key="7">
    <source>
        <dbReference type="ARBA" id="ARBA00023082"/>
    </source>
</evidence>
<comment type="similarity">
    <text evidence="1 10">Belongs to the sigma-54 factor family.</text>
</comment>
<feature type="region of interest" description="Disordered" evidence="11">
    <location>
        <begin position="49"/>
        <end position="102"/>
    </location>
</feature>
<dbReference type="GO" id="GO:0016987">
    <property type="term" value="F:sigma factor activity"/>
    <property type="evidence" value="ECO:0007669"/>
    <property type="project" value="UniProtKB-KW"/>
</dbReference>
<dbReference type="InterPro" id="IPR007634">
    <property type="entry name" value="RNA_pol_sigma_54_DNA-bd"/>
</dbReference>
<keyword evidence="9 10" id="KW-0804">Transcription</keyword>
<dbReference type="GO" id="GO:0016779">
    <property type="term" value="F:nucleotidyltransferase activity"/>
    <property type="evidence" value="ECO:0007669"/>
    <property type="project" value="UniProtKB-KW"/>
</dbReference>
<evidence type="ECO:0000256" key="4">
    <source>
        <dbReference type="ARBA" id="ARBA00022679"/>
    </source>
</evidence>
<evidence type="ECO:0000256" key="2">
    <source>
        <dbReference type="ARBA" id="ARBA00019942"/>
    </source>
</evidence>
<evidence type="ECO:0000256" key="3">
    <source>
        <dbReference type="ARBA" id="ARBA00022478"/>
    </source>
</evidence>
<evidence type="ECO:0000256" key="5">
    <source>
        <dbReference type="ARBA" id="ARBA00022695"/>
    </source>
</evidence>
<protein>
    <recommendedName>
        <fullName evidence="2 10">RNA polymerase sigma-54 factor</fullName>
    </recommendedName>
</protein>
<keyword evidence="8 10" id="KW-0238">DNA-binding</keyword>
<evidence type="ECO:0000256" key="11">
    <source>
        <dbReference type="SAM" id="MobiDB-lite"/>
    </source>
</evidence>
<feature type="domain" description="RNA polymerase sigma factor 54 core-binding" evidence="13">
    <location>
        <begin position="126"/>
        <end position="317"/>
    </location>
</feature>
<feature type="compositionally biased region" description="Basic and acidic residues" evidence="11">
    <location>
        <begin position="81"/>
        <end position="93"/>
    </location>
</feature>
<dbReference type="FunFam" id="1.10.10.60:FF:000045">
    <property type="entry name" value="RNA polymerase sigma-54 factor"/>
    <property type="match status" value="1"/>
</dbReference>
<dbReference type="Pfam" id="PF00309">
    <property type="entry name" value="Sigma54_AID"/>
    <property type="match status" value="1"/>
</dbReference>
<evidence type="ECO:0000259" key="13">
    <source>
        <dbReference type="Pfam" id="PF04963"/>
    </source>
</evidence>
<sequence>MKQSIHLRLGQHLTITPQLQHAIKLLQLSTLELQREIQEVLESNFMLEEAEEGEHADTPEEQSGEVDRADQETSATAASSESDREINTERAEMPDDLPVDTEWSDVYDSYLPASGQSADDEPDIFAQRSRPQSLHDHLEWQLNLARFNEREHIIAAAVIDAINPDGYLAADTEELLTAVDDPELDASEIEAVIHRIQSFDPPGIAARNLQECLLLQLRQLPEDLPFRDQAILTCRDHFQALSRHDLNGIAATLGLDLDGMAQIVALIRGLQPRPGALIMEIQPEYVIPDVIVRKRDGAWLVELNPDLTPKLRVNADYAKLIRRADQSADNTRLKSHLQEARWFIKSLASRNETVLRAASKIVELQRDFLEQGEEAMKPMVLRDVAEALELHESTISRVTTQKYMHTPRGTFELKYFFSSHVSTASGGECSSTAIRALIRKLVAAEAANKPLSDNKIAKLLSEQGINVARRTVAKYREGLSIPPSNERKRLTC</sequence>
<dbReference type="PROSITE" id="PS00717">
    <property type="entry name" value="SIGMA54_1"/>
    <property type="match status" value="1"/>
</dbReference>
<dbReference type="InterPro" id="IPR038709">
    <property type="entry name" value="RpoN_core-bd_sf"/>
</dbReference>
<dbReference type="Pfam" id="PF04552">
    <property type="entry name" value="Sigma54_DBD"/>
    <property type="match status" value="1"/>
</dbReference>
<dbReference type="GO" id="GO:0001216">
    <property type="term" value="F:DNA-binding transcription activator activity"/>
    <property type="evidence" value="ECO:0007669"/>
    <property type="project" value="InterPro"/>
</dbReference>
<dbReference type="NCBIfam" id="NF009118">
    <property type="entry name" value="PRK12469.1"/>
    <property type="match status" value="1"/>
</dbReference>
<dbReference type="PATRIC" id="fig|765912.4.peg.2707"/>
<dbReference type="NCBIfam" id="TIGR02395">
    <property type="entry name" value="rpoN_sigma"/>
    <property type="match status" value="1"/>
</dbReference>
<keyword evidence="7 10" id="KW-0731">Sigma factor</keyword>
<dbReference type="PIRSF" id="PIRSF000774">
    <property type="entry name" value="RpoN"/>
    <property type="match status" value="1"/>
</dbReference>
<dbReference type="eggNOG" id="COG1508">
    <property type="taxonomic scope" value="Bacteria"/>
</dbReference>
<keyword evidence="6 10" id="KW-0805">Transcription regulation</keyword>
<dbReference type="InterPro" id="IPR007046">
    <property type="entry name" value="RNA_pol_sigma_54_core-bd"/>
</dbReference>